<gene>
    <name evidence="4" type="ORF">K489DRAFT_376358</name>
</gene>
<keyword evidence="1" id="KW-0539">Nucleus</keyword>
<dbReference type="PANTHER" id="PTHR35392">
    <property type="entry name" value="ZN(II)2CYS6 TRANSCRIPTION FACTOR (EUROFUNG)-RELATED-RELATED"/>
    <property type="match status" value="1"/>
</dbReference>
<protein>
    <recommendedName>
        <fullName evidence="5">Zn(2)-C6 fungal-type domain-containing protein</fullName>
    </recommendedName>
</protein>
<feature type="region of interest" description="Disordered" evidence="2">
    <location>
        <begin position="274"/>
        <end position="302"/>
    </location>
</feature>
<reference evidence="4" key="1">
    <citation type="submission" date="2020-01" db="EMBL/GenBank/DDBJ databases">
        <authorList>
            <consortium name="DOE Joint Genome Institute"/>
            <person name="Haridas S."/>
            <person name="Albert R."/>
            <person name="Binder M."/>
            <person name="Bloem J."/>
            <person name="Labutti K."/>
            <person name="Salamov A."/>
            <person name="Andreopoulos B."/>
            <person name="Baker S.E."/>
            <person name="Barry K."/>
            <person name="Bills G."/>
            <person name="Bluhm B.H."/>
            <person name="Cannon C."/>
            <person name="Castanera R."/>
            <person name="Culley D.E."/>
            <person name="Daum C."/>
            <person name="Ezra D."/>
            <person name="Gonzalez J.B."/>
            <person name="Henrissat B."/>
            <person name="Kuo A."/>
            <person name="Liang C."/>
            <person name="Lipzen A."/>
            <person name="Lutzoni F."/>
            <person name="Magnuson J."/>
            <person name="Mondo S."/>
            <person name="Nolan M."/>
            <person name="Ohm R."/>
            <person name="Pangilinan J."/>
            <person name="Park H.-J."/>
            <person name="Ramirez L."/>
            <person name="Alfaro M."/>
            <person name="Sun H."/>
            <person name="Tritt A."/>
            <person name="Yoshinaga Y."/>
            <person name="Zwiers L.-H."/>
            <person name="Turgeon B.G."/>
            <person name="Goodwin S.B."/>
            <person name="Spatafora J.W."/>
            <person name="Crous P.W."/>
            <person name="Grigoriev I.V."/>
        </authorList>
    </citation>
    <scope>NUCLEOTIDE SEQUENCE</scope>
    <source>
        <strain evidence="4">CBS 342.82</strain>
    </source>
</reference>
<evidence type="ECO:0008006" key="5">
    <source>
        <dbReference type="Google" id="ProtNLM"/>
    </source>
</evidence>
<dbReference type="GO" id="GO:0008270">
    <property type="term" value="F:zinc ion binding"/>
    <property type="evidence" value="ECO:0007669"/>
    <property type="project" value="InterPro"/>
</dbReference>
<dbReference type="GO" id="GO:0000981">
    <property type="term" value="F:DNA-binding transcription factor activity, RNA polymerase II-specific"/>
    <property type="evidence" value="ECO:0007669"/>
    <property type="project" value="InterPro"/>
</dbReference>
<sequence>MGRKPNFVVSGFFSRGEKLDDTSNRYAQTCKRCDEVFPKGRVDSLIGHLLRRCPNISVDERSYVLQHGQSDRLRNSGLPGDARDPDVNWSLENRQQYSAFEDRAVTAPGAFGQSHEDIASVVEFRNPAADTIQYASSEEQSALHTLAEVSRRHLDYPIGQHVHHLVPRKRLVSSVHDVSRSRPVAKLGSDSMMPGAMNEPRRPGAEDNVVNHSASHVEKDALHSDSIVITTNTAPEHSSSTKRLEHVAAQAQGLLDIPQDDVESRLKAHFTTAEPADLSGPSTHLSERLNPPIEGTLPKPRMEDLDFQHNNVKIRSRGRFSDNRRKEVKEIRRRGACIRCRMLKKPCSEGQPCVRCGSVKSARVWKMGCIRTKLSDELSLYTRGMLRSRKKQEIHAAISLYSSSLINDTVEAHFQPFDDVRMKFNAISYNTNASLTSPVAIQNSDELDPRKILLLEENNSFPGEISRYVQEIVEICVLDEECTFVKMTLQASQLLVQERTEPVRKPELSTPRSSYNLYERLLDDTIELWVMTKIMTTKSQPDLTLRVVPTIGGENPQGPDSPPVTPFPSQSKQLVFWQLLAALEERSAALSRNVVNELEHRLVQRQQVSQFETLLTAVILLNCVERLTGFYHSLDTSSAEISPEHDDNTDKTVLTSNKETESDDLTCPAATLVAPTASAALASELWLQGERFAELLTTLLKMRGLPPSLPVTCLPCEEGVSESLQSPNGDEKSTLMSVSEWLEATKPYHSELIRARGTRISPNEQSAASWDLRFIAKMLIPDG</sequence>
<keyword evidence="3" id="KW-1185">Reference proteome</keyword>
<evidence type="ECO:0000256" key="2">
    <source>
        <dbReference type="SAM" id="MobiDB-lite"/>
    </source>
</evidence>
<evidence type="ECO:0000313" key="3">
    <source>
        <dbReference type="Proteomes" id="UP000504637"/>
    </source>
</evidence>
<reference evidence="4" key="2">
    <citation type="submission" date="2020-04" db="EMBL/GenBank/DDBJ databases">
        <authorList>
            <consortium name="NCBI Genome Project"/>
        </authorList>
    </citation>
    <scope>NUCLEOTIDE SEQUENCE</scope>
    <source>
        <strain evidence="4">CBS 342.82</strain>
    </source>
</reference>
<dbReference type="AlphaFoldDB" id="A0A6J3MDK6"/>
<feature type="region of interest" description="Disordered" evidence="2">
    <location>
        <begin position="185"/>
        <end position="207"/>
    </location>
</feature>
<dbReference type="InterPro" id="IPR052973">
    <property type="entry name" value="Fungal_sec-metab_reg_TF"/>
</dbReference>
<name>A0A6J3MDK6_9PEZI</name>
<dbReference type="Proteomes" id="UP000504637">
    <property type="component" value="Unplaced"/>
</dbReference>
<organism evidence="4">
    <name type="scientific">Dissoconium aciculare CBS 342.82</name>
    <dbReference type="NCBI Taxonomy" id="1314786"/>
    <lineage>
        <taxon>Eukaryota</taxon>
        <taxon>Fungi</taxon>
        <taxon>Dikarya</taxon>
        <taxon>Ascomycota</taxon>
        <taxon>Pezizomycotina</taxon>
        <taxon>Dothideomycetes</taxon>
        <taxon>Dothideomycetidae</taxon>
        <taxon>Mycosphaerellales</taxon>
        <taxon>Dissoconiaceae</taxon>
        <taxon>Dissoconium</taxon>
    </lineage>
</organism>
<dbReference type="CDD" id="cd00067">
    <property type="entry name" value="GAL4"/>
    <property type="match status" value="1"/>
</dbReference>
<dbReference type="OrthoDB" id="5417895at2759"/>
<proteinExistence type="predicted"/>
<accession>A0A6J3MDK6</accession>
<evidence type="ECO:0000256" key="1">
    <source>
        <dbReference type="ARBA" id="ARBA00023242"/>
    </source>
</evidence>
<dbReference type="GeneID" id="54361693"/>
<dbReference type="RefSeq" id="XP_033462999.1">
    <property type="nucleotide sequence ID" value="XM_033603893.1"/>
</dbReference>
<dbReference type="PANTHER" id="PTHR35392:SF2">
    <property type="entry name" value="ZN(II)2CYS6 TRANSCRIPTION FACTOR (EUROFUNG)"/>
    <property type="match status" value="1"/>
</dbReference>
<evidence type="ECO:0000313" key="4">
    <source>
        <dbReference type="RefSeq" id="XP_033462999.1"/>
    </source>
</evidence>
<reference evidence="4" key="3">
    <citation type="submission" date="2025-08" db="UniProtKB">
        <authorList>
            <consortium name="RefSeq"/>
        </authorList>
    </citation>
    <scope>IDENTIFICATION</scope>
    <source>
        <strain evidence="4">CBS 342.82</strain>
    </source>
</reference>
<dbReference type="InterPro" id="IPR001138">
    <property type="entry name" value="Zn2Cys6_DnaBD"/>
</dbReference>